<feature type="compositionally biased region" description="Polar residues" evidence="1">
    <location>
        <begin position="463"/>
        <end position="476"/>
    </location>
</feature>
<feature type="compositionally biased region" description="Low complexity" evidence="1">
    <location>
        <begin position="487"/>
        <end position="502"/>
    </location>
</feature>
<feature type="compositionally biased region" description="Low complexity" evidence="1">
    <location>
        <begin position="619"/>
        <end position="628"/>
    </location>
</feature>
<dbReference type="AlphaFoldDB" id="A0A0J9XBD1"/>
<dbReference type="Pfam" id="PF16944">
    <property type="entry name" value="KCH"/>
    <property type="match status" value="1"/>
</dbReference>
<feature type="compositionally biased region" description="Polar residues" evidence="1">
    <location>
        <begin position="562"/>
        <end position="591"/>
    </location>
</feature>
<proteinExistence type="predicted"/>
<feature type="region of interest" description="Disordered" evidence="1">
    <location>
        <begin position="640"/>
        <end position="681"/>
    </location>
</feature>
<dbReference type="Proteomes" id="UP000242525">
    <property type="component" value="Unassembled WGS sequence"/>
</dbReference>
<feature type="compositionally biased region" description="Polar residues" evidence="1">
    <location>
        <begin position="503"/>
        <end position="513"/>
    </location>
</feature>
<dbReference type="InterPro" id="IPR031606">
    <property type="entry name" value="Kch1/2"/>
</dbReference>
<evidence type="ECO:0000256" key="1">
    <source>
        <dbReference type="SAM" id="MobiDB-lite"/>
    </source>
</evidence>
<comment type="caution">
    <text evidence="3">The sequence shown here is derived from an EMBL/GenBank/DDBJ whole genome shotgun (WGS) entry which is preliminary data.</text>
</comment>
<feature type="compositionally biased region" description="Polar residues" evidence="1">
    <location>
        <begin position="816"/>
        <end position="838"/>
    </location>
</feature>
<feature type="compositionally biased region" description="Polar residues" evidence="1">
    <location>
        <begin position="601"/>
        <end position="618"/>
    </location>
</feature>
<keyword evidence="4" id="KW-1185">Reference proteome</keyword>
<feature type="region of interest" description="Disordered" evidence="1">
    <location>
        <begin position="699"/>
        <end position="720"/>
    </location>
</feature>
<feature type="compositionally biased region" description="Low complexity" evidence="1">
    <location>
        <begin position="839"/>
        <end position="861"/>
    </location>
</feature>
<feature type="compositionally biased region" description="Basic and acidic residues" evidence="1">
    <location>
        <begin position="348"/>
        <end position="359"/>
    </location>
</feature>
<reference evidence="3" key="1">
    <citation type="submission" date="2014-03" db="EMBL/GenBank/DDBJ databases">
        <authorList>
            <person name="Casaregola S."/>
        </authorList>
    </citation>
    <scope>NUCLEOTIDE SEQUENCE [LARGE SCALE GENOMIC DNA]</scope>
    <source>
        <strain evidence="3">CLIB 918</strain>
    </source>
</reference>
<feature type="region of interest" description="Disordered" evidence="1">
    <location>
        <begin position="325"/>
        <end position="628"/>
    </location>
</feature>
<accession>A0A0J9XBD1</accession>
<dbReference type="GO" id="GO:0015079">
    <property type="term" value="F:potassium ion transmembrane transporter activity"/>
    <property type="evidence" value="ECO:0007669"/>
    <property type="project" value="InterPro"/>
</dbReference>
<feature type="region of interest" description="Disordered" evidence="1">
    <location>
        <begin position="800"/>
        <end position="888"/>
    </location>
</feature>
<evidence type="ECO:0000313" key="4">
    <source>
        <dbReference type="Proteomes" id="UP000242525"/>
    </source>
</evidence>
<feature type="transmembrane region" description="Helical" evidence="2">
    <location>
        <begin position="80"/>
        <end position="101"/>
    </location>
</feature>
<feature type="compositionally biased region" description="Low complexity" evidence="1">
    <location>
        <begin position="1070"/>
        <end position="1095"/>
    </location>
</feature>
<evidence type="ECO:0000256" key="2">
    <source>
        <dbReference type="SAM" id="Phobius"/>
    </source>
</evidence>
<organism evidence="3 4">
    <name type="scientific">Geotrichum candidum</name>
    <name type="common">Oospora lactis</name>
    <name type="synonym">Dipodascus geotrichum</name>
    <dbReference type="NCBI Taxonomy" id="1173061"/>
    <lineage>
        <taxon>Eukaryota</taxon>
        <taxon>Fungi</taxon>
        <taxon>Dikarya</taxon>
        <taxon>Ascomycota</taxon>
        <taxon>Saccharomycotina</taxon>
        <taxon>Dipodascomycetes</taxon>
        <taxon>Dipodascales</taxon>
        <taxon>Dipodascaceae</taxon>
        <taxon>Geotrichum</taxon>
    </lineage>
</organism>
<dbReference type="EMBL" id="CCBN010000008">
    <property type="protein sequence ID" value="CDO54780.1"/>
    <property type="molecule type" value="Genomic_DNA"/>
</dbReference>
<feature type="compositionally biased region" description="Polar residues" evidence="1">
    <location>
        <begin position="372"/>
        <end position="390"/>
    </location>
</feature>
<dbReference type="PANTHER" id="PTHR36424">
    <property type="entry name" value="PHEROMONE-REGULATED MEMBRANE PROTEIN 6"/>
    <property type="match status" value="1"/>
</dbReference>
<keyword evidence="2" id="KW-0472">Membrane</keyword>
<feature type="compositionally biased region" description="Polar residues" evidence="1">
    <location>
        <begin position="336"/>
        <end position="345"/>
    </location>
</feature>
<feature type="compositionally biased region" description="Basic and acidic residues" evidence="1">
    <location>
        <begin position="325"/>
        <end position="335"/>
    </location>
</feature>
<feature type="transmembrane region" description="Helical" evidence="2">
    <location>
        <begin position="200"/>
        <end position="232"/>
    </location>
</feature>
<feature type="region of interest" description="Disordered" evidence="1">
    <location>
        <begin position="995"/>
        <end position="1033"/>
    </location>
</feature>
<feature type="compositionally biased region" description="Polar residues" evidence="1">
    <location>
        <begin position="663"/>
        <end position="677"/>
    </location>
</feature>
<feature type="compositionally biased region" description="Polar residues" evidence="1">
    <location>
        <begin position="397"/>
        <end position="431"/>
    </location>
</feature>
<name>A0A0J9XBD1_GEOCN</name>
<dbReference type="OrthoDB" id="2128042at2759"/>
<feature type="compositionally biased region" description="Low complexity" evidence="1">
    <location>
        <begin position="640"/>
        <end position="662"/>
    </location>
</feature>
<feature type="compositionally biased region" description="Low complexity" evidence="1">
    <location>
        <begin position="873"/>
        <end position="887"/>
    </location>
</feature>
<sequence>MFGRNKWKKQYDESKFDLIDMKQFRTVSFKYVTSYFFMYISIIIALAVFASDIYTAVVLLAFDRWSSEIDPAVPIHISRWIFAGCIILSTVLIAIEFIIAIRVAREQNISRTYTNEIARKFYSIKGYNYFCLFGKITKSRNKKEYLALFVYFALKGWVRLIFAEGPRQAINALTLYSVFKVNEEFLETLKDIALHSHAQALVIAVMVFSLVVWLANVFQLIFALLCALPLYVHIEKTCSGLEEYCYVRINKRIAMLVKKYHDRDLMELREQNKRKSKQPTLPVFLNQKDSDATLVDSRRAESKKNLLNKNDTEVRSFAISSADDIRMPSQKKLDSSYDQSSNGMQYRTEADQSKRKVPERFPINPVQRKPVGSTTKDMNSQQMVPRSTTAPPGRNLTGVSSATQQQSRPAQSNNQRPFDQTQPSYSVNNLPKPSDYEPRSKTAPLPKQQAQAAVFQQDRSAESSKSIPEYSVNNLQKSRDYAPRSKTTPPQQQPAGTPARPQEYNQVEPSYSVHNLPRPSDYNARSQTAPPKQQPPNNRPQEYNQVEPSYSVHNLPRPSDYNARSQTAPLKQQPPNNRSQEYNQVEPSYSVHNLPKPSDYNARSQTAPLPRQQSNTPYTQSSQHTHTISTVGAQQPVQFQSASQQLLPQQQQQQHNEQFSSQNPVSSTLPQSYNLPTHDNEFSPQMHAVLDYDRTTRSDLPTSLSTTQGDFNPGSNYYSEQSFNMASRSNTDPTLEQTVNPSYTVPYGSRSVTVPPPNLNGIDPAKQERIVNSPNSNQPRFVMQAPTNTPMSEHFELPSNPFETAFPSQSDHERNGSFSAPSRSMSVPPEFQTNYEGISNNFSVNNNSENGNIMNNQSSSVSPPPPLSREDFSSSSHNSQSNPFMSSTLDTSEMDEHYAGNDVPPGSVALDHFYSGGDFNKSSSTLLGNNDHYHDHANDIFALYYPSEAMPGLVYNGDLASTPGADSIISQQNDQSQFKLPYPENDDSELEAFLSAGSPSVDEKKSASSYPDYGDDDDHNPFEEHARPNGVLPYPETDVVEELVNSTQYSDNDTENNNGDYNVQTTTSHGTDNGRLNNNGNNASNNINFSNGNPGTSEEGSNHSMVNHMPYSN</sequence>
<protein>
    <submittedName>
        <fullName evidence="3">Similar to Saccharomyces cerevisiae YJR054W KCH1 Potassium transporter that mediates K+ influx</fullName>
    </submittedName>
</protein>
<feature type="region of interest" description="Disordered" evidence="1">
    <location>
        <begin position="1047"/>
        <end position="1113"/>
    </location>
</feature>
<dbReference type="GO" id="GO:0005886">
    <property type="term" value="C:plasma membrane"/>
    <property type="evidence" value="ECO:0007669"/>
    <property type="project" value="InterPro"/>
</dbReference>
<gene>
    <name evidence="3" type="ORF">BN980_GECA08s04564g</name>
</gene>
<dbReference type="STRING" id="1173061.A0A0J9XBD1"/>
<feature type="compositionally biased region" description="Polar residues" evidence="1">
    <location>
        <begin position="542"/>
        <end position="552"/>
    </location>
</feature>
<feature type="transmembrane region" description="Helical" evidence="2">
    <location>
        <begin position="35"/>
        <end position="60"/>
    </location>
</feature>
<feature type="compositionally biased region" description="Polar residues" evidence="1">
    <location>
        <begin position="1096"/>
        <end position="1113"/>
    </location>
</feature>
<evidence type="ECO:0000313" key="3">
    <source>
        <dbReference type="EMBL" id="CDO54780.1"/>
    </source>
</evidence>
<feature type="compositionally biased region" description="Polar residues" evidence="1">
    <location>
        <begin position="1047"/>
        <end position="1069"/>
    </location>
</feature>
<keyword evidence="2" id="KW-0812">Transmembrane</keyword>
<dbReference type="PANTHER" id="PTHR36424:SF1">
    <property type="entry name" value="LOW AFFINITY K(+) TRANSPORTER 1-RELATED"/>
    <property type="match status" value="1"/>
</dbReference>
<keyword evidence="2" id="KW-1133">Transmembrane helix</keyword>